<feature type="region of interest" description="Disordered" evidence="2">
    <location>
        <begin position="1"/>
        <end position="41"/>
    </location>
</feature>
<comment type="caution">
    <text evidence="3">The sequence shown here is derived from an EMBL/GenBank/DDBJ whole genome shotgun (WGS) entry which is preliminary data.</text>
</comment>
<accession>A0AAN9TZI8</accession>
<organism evidence="3 4">
    <name type="scientific">Parthenolecanium corni</name>
    <dbReference type="NCBI Taxonomy" id="536013"/>
    <lineage>
        <taxon>Eukaryota</taxon>
        <taxon>Metazoa</taxon>
        <taxon>Ecdysozoa</taxon>
        <taxon>Arthropoda</taxon>
        <taxon>Hexapoda</taxon>
        <taxon>Insecta</taxon>
        <taxon>Pterygota</taxon>
        <taxon>Neoptera</taxon>
        <taxon>Paraneoptera</taxon>
        <taxon>Hemiptera</taxon>
        <taxon>Sternorrhyncha</taxon>
        <taxon>Coccoidea</taxon>
        <taxon>Coccidae</taxon>
        <taxon>Parthenolecanium</taxon>
    </lineage>
</organism>
<dbReference type="EMBL" id="JBBCAQ010000014">
    <property type="protein sequence ID" value="KAK7598299.1"/>
    <property type="molecule type" value="Genomic_DNA"/>
</dbReference>
<proteinExistence type="predicted"/>
<evidence type="ECO:0000313" key="3">
    <source>
        <dbReference type="EMBL" id="KAK7598299.1"/>
    </source>
</evidence>
<gene>
    <name evidence="3" type="ORF">V9T40_006534</name>
</gene>
<keyword evidence="1" id="KW-0175">Coiled coil</keyword>
<feature type="coiled-coil region" evidence="1">
    <location>
        <begin position="53"/>
        <end position="95"/>
    </location>
</feature>
<sequence>MATSDKEKDTSTDTKNKETEETAAESAKLVSNESSTNTTDGRIFEADNEVILNVEEQAEVEEFRLTLKKYNDLSRKMLKDALKKEREELDKAEQSPKMKYYEGSRMERIKVLEAESSWKMSFVVSGYDNNKSVKIICNEKLSNEELHRLLARYGDVEKIVSEEQHRIVYFSSPEEAKKCVEDSDNLQSLLSLYANVKAKSKDDFEKLTELLGNRNINGTKITTIPITKIPRPDADPAQ</sequence>
<dbReference type="Proteomes" id="UP001367676">
    <property type="component" value="Unassembled WGS sequence"/>
</dbReference>
<dbReference type="Gene3D" id="3.30.70.330">
    <property type="match status" value="1"/>
</dbReference>
<feature type="compositionally biased region" description="Basic and acidic residues" evidence="2">
    <location>
        <begin position="1"/>
        <end position="20"/>
    </location>
</feature>
<dbReference type="CDD" id="cd00590">
    <property type="entry name" value="RRM_SF"/>
    <property type="match status" value="1"/>
</dbReference>
<evidence type="ECO:0000256" key="2">
    <source>
        <dbReference type="SAM" id="MobiDB-lite"/>
    </source>
</evidence>
<keyword evidence="4" id="KW-1185">Reference proteome</keyword>
<reference evidence="3 4" key="1">
    <citation type="submission" date="2024-03" db="EMBL/GenBank/DDBJ databases">
        <title>Adaptation during the transition from Ophiocordyceps entomopathogen to insect associate is accompanied by gene loss and intensified selection.</title>
        <authorList>
            <person name="Ward C.M."/>
            <person name="Onetto C.A."/>
            <person name="Borneman A.R."/>
        </authorList>
    </citation>
    <scope>NUCLEOTIDE SEQUENCE [LARGE SCALE GENOMIC DNA]</scope>
    <source>
        <strain evidence="3">AWRI1</strain>
        <tissue evidence="3">Single Adult Female</tissue>
    </source>
</reference>
<evidence type="ECO:0008006" key="5">
    <source>
        <dbReference type="Google" id="ProtNLM"/>
    </source>
</evidence>
<dbReference type="InterPro" id="IPR012677">
    <property type="entry name" value="Nucleotide-bd_a/b_plait_sf"/>
</dbReference>
<evidence type="ECO:0000256" key="1">
    <source>
        <dbReference type="SAM" id="Coils"/>
    </source>
</evidence>
<feature type="compositionally biased region" description="Polar residues" evidence="2">
    <location>
        <begin position="29"/>
        <end position="40"/>
    </location>
</feature>
<name>A0AAN9TZI8_9HEMI</name>
<protein>
    <recommendedName>
        <fullName evidence="5">RRM domain-containing protein</fullName>
    </recommendedName>
</protein>
<dbReference type="AlphaFoldDB" id="A0AAN9TZI8"/>
<evidence type="ECO:0000313" key="4">
    <source>
        <dbReference type="Proteomes" id="UP001367676"/>
    </source>
</evidence>